<dbReference type="EMBL" id="JAHUTI010069251">
    <property type="protein sequence ID" value="MED6254201.1"/>
    <property type="molecule type" value="Genomic_DNA"/>
</dbReference>
<evidence type="ECO:0000313" key="2">
    <source>
        <dbReference type="EMBL" id="MED6254201.1"/>
    </source>
</evidence>
<name>A0ABU7BUQ2_9TELE</name>
<sequence length="75" mass="8162">MRVPQKPKARIQDLQENSTPPVTTVIPATETTPLEKAGFVKCSTNSCPVSRFCYLSCGSLQLLQSYHGPCGCFSI</sequence>
<evidence type="ECO:0000256" key="1">
    <source>
        <dbReference type="SAM" id="MobiDB-lite"/>
    </source>
</evidence>
<reference evidence="2 3" key="1">
    <citation type="submission" date="2021-07" db="EMBL/GenBank/DDBJ databases">
        <authorList>
            <person name="Palmer J.M."/>
        </authorList>
    </citation>
    <scope>NUCLEOTIDE SEQUENCE [LARGE SCALE GENOMIC DNA]</scope>
    <source>
        <strain evidence="2 3">AT_MEX2019</strain>
        <tissue evidence="2">Muscle</tissue>
    </source>
</reference>
<dbReference type="Proteomes" id="UP001345963">
    <property type="component" value="Unassembled WGS sequence"/>
</dbReference>
<gene>
    <name evidence="2" type="ORF">ATANTOWER_019509</name>
</gene>
<keyword evidence="3" id="KW-1185">Reference proteome</keyword>
<accession>A0ABU7BUQ2</accession>
<organism evidence="2 3">
    <name type="scientific">Ataeniobius toweri</name>
    <dbReference type="NCBI Taxonomy" id="208326"/>
    <lineage>
        <taxon>Eukaryota</taxon>
        <taxon>Metazoa</taxon>
        <taxon>Chordata</taxon>
        <taxon>Craniata</taxon>
        <taxon>Vertebrata</taxon>
        <taxon>Euteleostomi</taxon>
        <taxon>Actinopterygii</taxon>
        <taxon>Neopterygii</taxon>
        <taxon>Teleostei</taxon>
        <taxon>Neoteleostei</taxon>
        <taxon>Acanthomorphata</taxon>
        <taxon>Ovalentaria</taxon>
        <taxon>Atherinomorphae</taxon>
        <taxon>Cyprinodontiformes</taxon>
        <taxon>Goodeidae</taxon>
        <taxon>Ataeniobius</taxon>
    </lineage>
</organism>
<proteinExistence type="predicted"/>
<comment type="caution">
    <text evidence="2">The sequence shown here is derived from an EMBL/GenBank/DDBJ whole genome shotgun (WGS) entry which is preliminary data.</text>
</comment>
<feature type="region of interest" description="Disordered" evidence="1">
    <location>
        <begin position="1"/>
        <end position="25"/>
    </location>
</feature>
<evidence type="ECO:0000313" key="3">
    <source>
        <dbReference type="Proteomes" id="UP001345963"/>
    </source>
</evidence>
<protein>
    <submittedName>
        <fullName evidence="2">Uncharacterized protein</fullName>
    </submittedName>
</protein>